<dbReference type="Proteomes" id="UP000265120">
    <property type="component" value="Chromosome 6"/>
</dbReference>
<accession>A0A3P8X6L5</accession>
<reference evidence="1" key="2">
    <citation type="submission" date="2025-08" db="UniProtKB">
        <authorList>
            <consortium name="Ensembl"/>
        </authorList>
    </citation>
    <scope>IDENTIFICATION</scope>
</reference>
<evidence type="ECO:0008006" key="3">
    <source>
        <dbReference type="Google" id="ProtNLM"/>
    </source>
</evidence>
<proteinExistence type="predicted"/>
<sequence>MEAEDRERNSISLIVKSPNQALDQHRLDQVNLNWTVRDLKIRLSRDFPTKPVFKRN</sequence>
<dbReference type="InterPro" id="IPR029071">
    <property type="entry name" value="Ubiquitin-like_domsf"/>
</dbReference>
<dbReference type="Gene3D" id="3.10.20.90">
    <property type="entry name" value="Phosphatidylinositol 3-kinase Catalytic Subunit, Chain A, domain 1"/>
    <property type="match status" value="1"/>
</dbReference>
<reference evidence="1 2" key="1">
    <citation type="journal article" date="2014" name="Nat. Genet.">
        <title>Whole-genome sequence of a flatfish provides insights into ZW sex chromosome evolution and adaptation to a benthic lifestyle.</title>
        <authorList>
            <person name="Chen S."/>
            <person name="Zhang G."/>
            <person name="Shao C."/>
            <person name="Huang Q."/>
            <person name="Liu G."/>
            <person name="Zhang P."/>
            <person name="Song W."/>
            <person name="An N."/>
            <person name="Chalopin D."/>
            <person name="Volff J.N."/>
            <person name="Hong Y."/>
            <person name="Li Q."/>
            <person name="Sha Z."/>
            <person name="Zhou H."/>
            <person name="Xie M."/>
            <person name="Yu Q."/>
            <person name="Liu Y."/>
            <person name="Xiang H."/>
            <person name="Wang N."/>
            <person name="Wu K."/>
            <person name="Yang C."/>
            <person name="Zhou Q."/>
            <person name="Liao X."/>
            <person name="Yang L."/>
            <person name="Hu Q."/>
            <person name="Zhang J."/>
            <person name="Meng L."/>
            <person name="Jin L."/>
            <person name="Tian Y."/>
            <person name="Lian J."/>
            <person name="Yang J."/>
            <person name="Miao G."/>
            <person name="Liu S."/>
            <person name="Liang Z."/>
            <person name="Yan F."/>
            <person name="Li Y."/>
            <person name="Sun B."/>
            <person name="Zhang H."/>
            <person name="Zhang J."/>
            <person name="Zhu Y."/>
            <person name="Du M."/>
            <person name="Zhao Y."/>
            <person name="Schartl M."/>
            <person name="Tang Q."/>
            <person name="Wang J."/>
        </authorList>
    </citation>
    <scope>NUCLEOTIDE SEQUENCE</scope>
</reference>
<dbReference type="SUPFAM" id="SSF54236">
    <property type="entry name" value="Ubiquitin-like"/>
    <property type="match status" value="1"/>
</dbReference>
<evidence type="ECO:0000313" key="2">
    <source>
        <dbReference type="Proteomes" id="UP000265120"/>
    </source>
</evidence>
<name>A0A3P8X6L5_CYNSE</name>
<protein>
    <recommendedName>
        <fullName evidence="3">Ubiquitin-like domain-containing protein</fullName>
    </recommendedName>
</protein>
<organism evidence="1 2">
    <name type="scientific">Cynoglossus semilaevis</name>
    <name type="common">Tongue sole</name>
    <dbReference type="NCBI Taxonomy" id="244447"/>
    <lineage>
        <taxon>Eukaryota</taxon>
        <taxon>Metazoa</taxon>
        <taxon>Chordata</taxon>
        <taxon>Craniata</taxon>
        <taxon>Vertebrata</taxon>
        <taxon>Euteleostomi</taxon>
        <taxon>Actinopterygii</taxon>
        <taxon>Neopterygii</taxon>
        <taxon>Teleostei</taxon>
        <taxon>Neoteleostei</taxon>
        <taxon>Acanthomorphata</taxon>
        <taxon>Carangaria</taxon>
        <taxon>Pleuronectiformes</taxon>
        <taxon>Pleuronectoidei</taxon>
        <taxon>Cynoglossidae</taxon>
        <taxon>Cynoglossinae</taxon>
        <taxon>Cynoglossus</taxon>
    </lineage>
</organism>
<dbReference type="GeneTree" id="ENSGT00940000180277"/>
<reference evidence="1" key="3">
    <citation type="submission" date="2025-09" db="UniProtKB">
        <authorList>
            <consortium name="Ensembl"/>
        </authorList>
    </citation>
    <scope>IDENTIFICATION</scope>
</reference>
<evidence type="ECO:0000313" key="1">
    <source>
        <dbReference type="Ensembl" id="ENSCSEP00000033430.1"/>
    </source>
</evidence>
<dbReference type="Ensembl" id="ENSCSET00000033864.1">
    <property type="protein sequence ID" value="ENSCSEP00000033430.1"/>
    <property type="gene ID" value="ENSCSEG00000021452.1"/>
</dbReference>
<dbReference type="AlphaFoldDB" id="A0A3P8X6L5"/>
<keyword evidence="2" id="KW-1185">Reference proteome</keyword>
<dbReference type="InParanoid" id="A0A3P8X6L5"/>